<dbReference type="Proteomes" id="UP000632498">
    <property type="component" value="Unassembled WGS sequence"/>
</dbReference>
<evidence type="ECO:0000256" key="3">
    <source>
        <dbReference type="ARBA" id="ARBA00022500"/>
    </source>
</evidence>
<reference evidence="16" key="1">
    <citation type="journal article" date="2014" name="Int. J. Syst. Evol. Microbiol.">
        <title>Complete genome sequence of Corynebacterium casei LMG S-19264T (=DSM 44701T), isolated from a smear-ripened cheese.</title>
        <authorList>
            <consortium name="US DOE Joint Genome Institute (JGI-PGF)"/>
            <person name="Walter F."/>
            <person name="Albersmeier A."/>
            <person name="Kalinowski J."/>
            <person name="Ruckert C."/>
        </authorList>
    </citation>
    <scope>NUCLEOTIDE SEQUENCE</scope>
    <source>
        <strain evidence="16">CGMCC 1.15254</strain>
    </source>
</reference>
<dbReference type="AlphaFoldDB" id="A0A917BPV9"/>
<sequence>MSLSNVKISVKLPAIIVILALASILITGLLAYTKSADNMRIAADDSMQTLIDSRTHSITSLMEGIHQDLGILSSNQMVKNALVELAVDYEDIGAEYGDATAFLQKEYIEDNSNTAKERDKLTRGQSEDAYHDTHQRYHAWFQPLAKSRAYHDLFIVDAKGNVIYSVYKAKDFATNLENGKWKDTDLAKIFKEIKENGDNNGFVTMTDFAAYEADNNEAASFMGSPVKNEEDAFVGALIVRMPIKRIDQVMQNPRGLGNTGETYIIGKDNLLRSDLRLVKEKTIIKQKISNQAVNAALKGESGLVETKNFKGEDVFAAYAPLDFMGMHWGVVAEMSEDEVLEPVRTMRTFIIVAAGITLLVIIVIGLVVARNLATPISAMTKVMHALAAGNLDVKILEDERKDEVGEMAEALRIFRKNAQEVEKLRDEQEETQRRSEEKQRAFLNQMADNFENTVSSVVEAVGTAAQDMETTAQGMSRTAAATSEQSSVVAQAAEQATGNVQTVASAAEELSASISEISRQVEQSRGIAQEAVDEAQQATDTVSSLSAAANKVGEVVELITSIAEQTNLLALNATIEAARAGEAGKGFAVVASEVKNLADQTARATAEITEQIDAMQSATTDAVSAISNIGQTINNINDISSSISIAVEEQGAATIEISKNVQEAASGTVDVTKNIENVNLAAAETGKASQMVLEASSGLNSQATALKDVVQKFLQQVRGN</sequence>
<dbReference type="RefSeq" id="WP_188661110.1">
    <property type="nucleotide sequence ID" value="NZ_BMHV01000003.1"/>
</dbReference>
<dbReference type="Pfam" id="PF00015">
    <property type="entry name" value="MCPsignal"/>
    <property type="match status" value="1"/>
</dbReference>
<dbReference type="SMART" id="SM00283">
    <property type="entry name" value="MA"/>
    <property type="match status" value="1"/>
</dbReference>
<reference evidence="16" key="2">
    <citation type="submission" date="2020-09" db="EMBL/GenBank/DDBJ databases">
        <authorList>
            <person name="Sun Q."/>
            <person name="Zhou Y."/>
        </authorList>
    </citation>
    <scope>NUCLEOTIDE SEQUENCE</scope>
    <source>
        <strain evidence="16">CGMCC 1.15254</strain>
    </source>
</reference>
<dbReference type="Gene3D" id="3.30.450.20">
    <property type="entry name" value="PAS domain"/>
    <property type="match status" value="1"/>
</dbReference>
<dbReference type="CDD" id="cd12912">
    <property type="entry name" value="PDC2_MCP_like"/>
    <property type="match status" value="1"/>
</dbReference>
<keyword evidence="17" id="KW-1185">Reference proteome</keyword>
<comment type="similarity">
    <text evidence="9">Belongs to the methyl-accepting chemotaxis (MCP) protein family.</text>
</comment>
<keyword evidence="5 12" id="KW-0812">Transmembrane</keyword>
<evidence type="ECO:0000256" key="9">
    <source>
        <dbReference type="ARBA" id="ARBA00029447"/>
    </source>
</evidence>
<dbReference type="PROSITE" id="PS50111">
    <property type="entry name" value="CHEMOTAXIS_TRANSDUC_2"/>
    <property type="match status" value="1"/>
</dbReference>
<dbReference type="PROSITE" id="PS50192">
    <property type="entry name" value="T_SNARE"/>
    <property type="match status" value="1"/>
</dbReference>
<keyword evidence="6 12" id="KW-1133">Transmembrane helix</keyword>
<keyword evidence="8 10" id="KW-0807">Transducer</keyword>
<evidence type="ECO:0000256" key="5">
    <source>
        <dbReference type="ARBA" id="ARBA00022692"/>
    </source>
</evidence>
<evidence type="ECO:0000256" key="7">
    <source>
        <dbReference type="ARBA" id="ARBA00023136"/>
    </source>
</evidence>
<gene>
    <name evidence="16" type="ORF">GCM10011332_04970</name>
</gene>
<evidence type="ECO:0000256" key="10">
    <source>
        <dbReference type="PROSITE-ProRule" id="PRU00284"/>
    </source>
</evidence>
<dbReference type="SMART" id="SM00304">
    <property type="entry name" value="HAMP"/>
    <property type="match status" value="1"/>
</dbReference>
<evidence type="ECO:0000256" key="2">
    <source>
        <dbReference type="ARBA" id="ARBA00022475"/>
    </source>
</evidence>
<evidence type="ECO:0000313" key="17">
    <source>
        <dbReference type="Proteomes" id="UP000632498"/>
    </source>
</evidence>
<feature type="domain" description="HAMP" evidence="15">
    <location>
        <begin position="370"/>
        <end position="423"/>
    </location>
</feature>
<feature type="domain" description="T-SNARE coiled-coil homology" evidence="14">
    <location>
        <begin position="616"/>
        <end position="678"/>
    </location>
</feature>
<comment type="caution">
    <text evidence="16">The sequence shown here is derived from an EMBL/GenBank/DDBJ whole genome shotgun (WGS) entry which is preliminary data.</text>
</comment>
<evidence type="ECO:0000259" key="15">
    <source>
        <dbReference type="PROSITE" id="PS50885"/>
    </source>
</evidence>
<evidence type="ECO:0000256" key="6">
    <source>
        <dbReference type="ARBA" id="ARBA00022989"/>
    </source>
</evidence>
<evidence type="ECO:0008006" key="18">
    <source>
        <dbReference type="Google" id="ProtNLM"/>
    </source>
</evidence>
<dbReference type="InterPro" id="IPR004089">
    <property type="entry name" value="MCPsignal_dom"/>
</dbReference>
<dbReference type="SUPFAM" id="SSF58104">
    <property type="entry name" value="Methyl-accepting chemotaxis protein (MCP) signaling domain"/>
    <property type="match status" value="1"/>
</dbReference>
<dbReference type="EMBL" id="BMHV01000003">
    <property type="protein sequence ID" value="GGF54577.1"/>
    <property type="molecule type" value="Genomic_DNA"/>
</dbReference>
<keyword evidence="7 12" id="KW-0472">Membrane</keyword>
<dbReference type="PANTHER" id="PTHR32089:SF112">
    <property type="entry name" value="LYSOZYME-LIKE PROTEIN-RELATED"/>
    <property type="match status" value="1"/>
</dbReference>
<dbReference type="PROSITE" id="PS50885">
    <property type="entry name" value="HAMP"/>
    <property type="match status" value="1"/>
</dbReference>
<evidence type="ECO:0000256" key="12">
    <source>
        <dbReference type="SAM" id="Phobius"/>
    </source>
</evidence>
<comment type="subcellular location">
    <subcellularLocation>
        <location evidence="1">Cell inner membrane</location>
        <topology evidence="1">Multi-pass membrane protein</topology>
    </subcellularLocation>
</comment>
<evidence type="ECO:0000259" key="13">
    <source>
        <dbReference type="PROSITE" id="PS50111"/>
    </source>
</evidence>
<dbReference type="Pfam" id="PF02743">
    <property type="entry name" value="dCache_1"/>
    <property type="match status" value="1"/>
</dbReference>
<dbReference type="GO" id="GO:0005886">
    <property type="term" value="C:plasma membrane"/>
    <property type="evidence" value="ECO:0007669"/>
    <property type="project" value="UniProtKB-SubCell"/>
</dbReference>
<keyword evidence="2" id="KW-1003">Cell membrane</keyword>
<keyword evidence="11" id="KW-0175">Coiled coil</keyword>
<accession>A0A917BPV9</accession>
<proteinExistence type="inferred from homology"/>
<keyword evidence="4" id="KW-0997">Cell inner membrane</keyword>
<dbReference type="InterPro" id="IPR003660">
    <property type="entry name" value="HAMP_dom"/>
</dbReference>
<dbReference type="Gene3D" id="1.10.287.950">
    <property type="entry name" value="Methyl-accepting chemotaxis protein"/>
    <property type="match status" value="1"/>
</dbReference>
<protein>
    <recommendedName>
        <fullName evidence="18">Chemotaxis protein</fullName>
    </recommendedName>
</protein>
<dbReference type="InterPro" id="IPR033479">
    <property type="entry name" value="dCache_1"/>
</dbReference>
<feature type="transmembrane region" description="Helical" evidence="12">
    <location>
        <begin position="349"/>
        <end position="369"/>
    </location>
</feature>
<evidence type="ECO:0000256" key="8">
    <source>
        <dbReference type="ARBA" id="ARBA00023224"/>
    </source>
</evidence>
<evidence type="ECO:0000259" key="14">
    <source>
        <dbReference type="PROSITE" id="PS50192"/>
    </source>
</evidence>
<evidence type="ECO:0000256" key="1">
    <source>
        <dbReference type="ARBA" id="ARBA00004429"/>
    </source>
</evidence>
<dbReference type="Gene3D" id="6.10.340.10">
    <property type="match status" value="1"/>
</dbReference>
<feature type="transmembrane region" description="Helical" evidence="12">
    <location>
        <begin position="12"/>
        <end position="32"/>
    </location>
</feature>
<dbReference type="CDD" id="cd06225">
    <property type="entry name" value="HAMP"/>
    <property type="match status" value="1"/>
</dbReference>
<feature type="coiled-coil region" evidence="11">
    <location>
        <begin position="411"/>
        <end position="453"/>
    </location>
</feature>
<dbReference type="GO" id="GO:0006935">
    <property type="term" value="P:chemotaxis"/>
    <property type="evidence" value="ECO:0007669"/>
    <property type="project" value="UniProtKB-KW"/>
</dbReference>
<dbReference type="GO" id="GO:0007165">
    <property type="term" value="P:signal transduction"/>
    <property type="evidence" value="ECO:0007669"/>
    <property type="project" value="UniProtKB-KW"/>
</dbReference>
<dbReference type="InterPro" id="IPR000727">
    <property type="entry name" value="T_SNARE_dom"/>
</dbReference>
<evidence type="ECO:0000313" key="16">
    <source>
        <dbReference type="EMBL" id="GGF54577.1"/>
    </source>
</evidence>
<evidence type="ECO:0000256" key="4">
    <source>
        <dbReference type="ARBA" id="ARBA00022519"/>
    </source>
</evidence>
<dbReference type="Pfam" id="PF00672">
    <property type="entry name" value="HAMP"/>
    <property type="match status" value="1"/>
</dbReference>
<organism evidence="16 17">
    <name type="scientific">Terasakiella brassicae</name>
    <dbReference type="NCBI Taxonomy" id="1634917"/>
    <lineage>
        <taxon>Bacteria</taxon>
        <taxon>Pseudomonadati</taxon>
        <taxon>Pseudomonadota</taxon>
        <taxon>Alphaproteobacteria</taxon>
        <taxon>Rhodospirillales</taxon>
        <taxon>Terasakiellaceae</taxon>
        <taxon>Terasakiella</taxon>
    </lineage>
</organism>
<dbReference type="PANTHER" id="PTHR32089">
    <property type="entry name" value="METHYL-ACCEPTING CHEMOTAXIS PROTEIN MCPB"/>
    <property type="match status" value="1"/>
</dbReference>
<name>A0A917BPV9_9PROT</name>
<feature type="domain" description="Methyl-accepting transducer" evidence="13">
    <location>
        <begin position="457"/>
        <end position="700"/>
    </location>
</feature>
<keyword evidence="3" id="KW-0145">Chemotaxis</keyword>
<evidence type="ECO:0000256" key="11">
    <source>
        <dbReference type="SAM" id="Coils"/>
    </source>
</evidence>